<dbReference type="PROSITE" id="PS50103">
    <property type="entry name" value="ZF_C3H1"/>
    <property type="match status" value="3"/>
</dbReference>
<dbReference type="AlphaFoldDB" id="A0AAD2CF27"/>
<keyword evidence="3 5" id="KW-0862">Zinc</keyword>
<dbReference type="GO" id="GO:0003729">
    <property type="term" value="F:mRNA binding"/>
    <property type="evidence" value="ECO:0007669"/>
    <property type="project" value="UniProtKB-ARBA"/>
</dbReference>
<feature type="region of interest" description="Disordered" evidence="6">
    <location>
        <begin position="339"/>
        <end position="459"/>
    </location>
</feature>
<accession>A0AAD2CF27</accession>
<protein>
    <recommendedName>
        <fullName evidence="7">C3H1-type domain-containing protein</fullName>
    </recommendedName>
</protein>
<organism evidence="8 9">
    <name type="scientific">Cylindrotheca closterium</name>
    <dbReference type="NCBI Taxonomy" id="2856"/>
    <lineage>
        <taxon>Eukaryota</taxon>
        <taxon>Sar</taxon>
        <taxon>Stramenopiles</taxon>
        <taxon>Ochrophyta</taxon>
        <taxon>Bacillariophyta</taxon>
        <taxon>Bacillariophyceae</taxon>
        <taxon>Bacillariophycidae</taxon>
        <taxon>Bacillariales</taxon>
        <taxon>Bacillariaceae</taxon>
        <taxon>Cylindrotheca</taxon>
    </lineage>
</organism>
<feature type="domain" description="C3H1-type" evidence="7">
    <location>
        <begin position="137"/>
        <end position="165"/>
    </location>
</feature>
<dbReference type="InterPro" id="IPR000571">
    <property type="entry name" value="Znf_CCCH"/>
</dbReference>
<dbReference type="GO" id="GO:0008270">
    <property type="term" value="F:zinc ion binding"/>
    <property type="evidence" value="ECO:0007669"/>
    <property type="project" value="UniProtKB-KW"/>
</dbReference>
<comment type="caution">
    <text evidence="8">The sequence shown here is derived from an EMBL/GenBank/DDBJ whole genome shotgun (WGS) entry which is preliminary data.</text>
</comment>
<dbReference type="SUPFAM" id="SSF90229">
    <property type="entry name" value="CCCH zinc finger"/>
    <property type="match status" value="3"/>
</dbReference>
<dbReference type="Proteomes" id="UP001295423">
    <property type="component" value="Unassembled WGS sequence"/>
</dbReference>
<dbReference type="Gene3D" id="4.10.1000.10">
    <property type="entry name" value="Zinc finger, CCCH-type"/>
    <property type="match status" value="1"/>
</dbReference>
<evidence type="ECO:0000259" key="7">
    <source>
        <dbReference type="PROSITE" id="PS50103"/>
    </source>
</evidence>
<evidence type="ECO:0000256" key="4">
    <source>
        <dbReference type="ARBA" id="ARBA00023125"/>
    </source>
</evidence>
<dbReference type="EMBL" id="CAKOGP040000191">
    <property type="protein sequence ID" value="CAJ1931920.1"/>
    <property type="molecule type" value="Genomic_DNA"/>
</dbReference>
<keyword evidence="1 5" id="KW-0479">Metal-binding</keyword>
<name>A0AAD2CF27_9STRA</name>
<evidence type="ECO:0000256" key="3">
    <source>
        <dbReference type="ARBA" id="ARBA00022833"/>
    </source>
</evidence>
<feature type="compositionally biased region" description="Low complexity" evidence="6">
    <location>
        <begin position="344"/>
        <end position="355"/>
    </location>
</feature>
<feature type="region of interest" description="Disordered" evidence="6">
    <location>
        <begin position="168"/>
        <end position="199"/>
    </location>
</feature>
<feature type="zinc finger region" description="C3H1-type" evidence="5">
    <location>
        <begin position="64"/>
        <end position="92"/>
    </location>
</feature>
<feature type="compositionally biased region" description="Polar residues" evidence="6">
    <location>
        <begin position="587"/>
        <end position="610"/>
    </location>
</feature>
<dbReference type="InterPro" id="IPR036855">
    <property type="entry name" value="Znf_CCCH_sf"/>
</dbReference>
<feature type="zinc finger region" description="C3H1-type" evidence="5">
    <location>
        <begin position="137"/>
        <end position="165"/>
    </location>
</feature>
<gene>
    <name evidence="8" type="ORF">CYCCA115_LOCUS2608</name>
</gene>
<dbReference type="InterPro" id="IPR050974">
    <property type="entry name" value="Plant_ZF_CCCH"/>
</dbReference>
<keyword evidence="4" id="KW-0238">DNA-binding</keyword>
<sequence length="610" mass="67153">MSIPTQYVQRNRSTEASMEDCRDYLRTGRCKYGASCKYRHPPNVQSGGGMKGPINPSEPMFPYRPNEPVCQYYMKHGTCKFGQACKFNHPPHNNNSNNNLHGVPSSPRFNQSMVMQQKDSNEGSFNSYDAAAMLPQRPEEPNCIYFLKNGRCKYGATCRYHHPLNYHSRRPPPPNDGHRHNHHHHNLQGGGNSMNDSGMAQPKLQYISLPPGTYQQGQFVVADGQLAFLSLDGSTQQVISVGPQGVNQEAPMVLTSTASPKPASSLSRDVGSTASSTSIASSFESSMIGSGGSLNTFIAPDQQNGRAAHVVHSGSSRQVPAQNQDGRVASLPQVVSTAGSLDGSINNSNNSNNHSYFDVRRPTQSPVRSESGGNAAAYREQRSSSFDHSSRPARQHMGGGIRESTSVPSFNHVHDEQGYQQQQQQQYDPQQQRGLQMTRGPPPTTARGRQRRKSNGAVDDGLSMMTSALLTMLDTPEEAGEWEQYQDFDDYEPSESSTPVIANHFPGQLGSPQHPQIVQNNNSSSNNGDYNNFFVPQARKVAYYDHDQDRSVNSMPGYQYEGVGGDDGYGIPRGRSMDQMQRWAPSMQGSDQQRASSTAFEPRNNGSYFP</sequence>
<dbReference type="GO" id="GO:0003677">
    <property type="term" value="F:DNA binding"/>
    <property type="evidence" value="ECO:0007669"/>
    <property type="project" value="UniProtKB-KW"/>
</dbReference>
<feature type="compositionally biased region" description="Low complexity" evidence="6">
    <location>
        <begin position="418"/>
        <end position="436"/>
    </location>
</feature>
<evidence type="ECO:0000313" key="8">
    <source>
        <dbReference type="EMBL" id="CAJ1931920.1"/>
    </source>
</evidence>
<dbReference type="Pfam" id="PF00642">
    <property type="entry name" value="zf-CCCH"/>
    <property type="match status" value="3"/>
</dbReference>
<reference evidence="8" key="1">
    <citation type="submission" date="2023-08" db="EMBL/GenBank/DDBJ databases">
        <authorList>
            <person name="Audoor S."/>
            <person name="Bilcke G."/>
        </authorList>
    </citation>
    <scope>NUCLEOTIDE SEQUENCE</scope>
</reference>
<evidence type="ECO:0000256" key="6">
    <source>
        <dbReference type="SAM" id="MobiDB-lite"/>
    </source>
</evidence>
<dbReference type="PANTHER" id="PTHR12506:SF50">
    <property type="entry name" value="ZINC FINGER CCCH DOMAIN-CONTAINING PROTEIN 26"/>
    <property type="match status" value="1"/>
</dbReference>
<evidence type="ECO:0000256" key="2">
    <source>
        <dbReference type="ARBA" id="ARBA00022771"/>
    </source>
</evidence>
<keyword evidence="2 5" id="KW-0863">Zinc-finger</keyword>
<feature type="domain" description="C3H1-type" evidence="7">
    <location>
        <begin position="64"/>
        <end position="92"/>
    </location>
</feature>
<feature type="region of interest" description="Disordered" evidence="6">
    <location>
        <begin position="549"/>
        <end position="610"/>
    </location>
</feature>
<evidence type="ECO:0000256" key="5">
    <source>
        <dbReference type="PROSITE-ProRule" id="PRU00723"/>
    </source>
</evidence>
<dbReference type="PANTHER" id="PTHR12506">
    <property type="entry name" value="PROTEIN PHOSPHATASE RELATED"/>
    <property type="match status" value="1"/>
</dbReference>
<feature type="compositionally biased region" description="Polar residues" evidence="6">
    <location>
        <begin position="362"/>
        <end position="372"/>
    </location>
</feature>
<evidence type="ECO:0000313" key="9">
    <source>
        <dbReference type="Proteomes" id="UP001295423"/>
    </source>
</evidence>
<dbReference type="SMART" id="SM00356">
    <property type="entry name" value="ZnF_C3H1"/>
    <property type="match status" value="3"/>
</dbReference>
<evidence type="ECO:0000256" key="1">
    <source>
        <dbReference type="ARBA" id="ARBA00022723"/>
    </source>
</evidence>
<dbReference type="Gene3D" id="2.30.30.1190">
    <property type="match status" value="1"/>
</dbReference>
<feature type="domain" description="C3H1-type" evidence="7">
    <location>
        <begin position="15"/>
        <end position="43"/>
    </location>
</feature>
<proteinExistence type="predicted"/>
<feature type="zinc finger region" description="C3H1-type" evidence="5">
    <location>
        <begin position="15"/>
        <end position="43"/>
    </location>
</feature>
<keyword evidence="9" id="KW-1185">Reference proteome</keyword>